<dbReference type="InterPro" id="IPR003812">
    <property type="entry name" value="Fido"/>
</dbReference>
<protein>
    <recommendedName>
        <fullName evidence="2">Fido domain-containing protein</fullName>
    </recommendedName>
</protein>
<keyword evidence="4" id="KW-1185">Reference proteome</keyword>
<accession>A0A1C3EC68</accession>
<dbReference type="Gene3D" id="1.10.3290.10">
    <property type="entry name" value="Fido-like domain"/>
    <property type="match status" value="1"/>
</dbReference>
<comment type="caution">
    <text evidence="3">The sequence shown here is derived from an EMBL/GenBank/DDBJ whole genome shotgun (WGS) entry which is preliminary data.</text>
</comment>
<name>A0A1C3EC68_9GAMM</name>
<sequence length="254" mass="28696">MHHGAKAGEIEPRISQLAEWINLPHDDIDAGSYLHPLIKSIALHFCIGFIRPLGSKNGCLARALFYWCMYRHGYDAFRYISLSEMLLKNKSQYWRSFISTEDDHLDLTYFAEHQCEILVQAIADFVGFRVELEKFSPLNSELPFDIPKTSQGRSSSDNDNTKAESEVGLDVEVAEQAKETVPADVDLSTLSDQALSVIELAKSREDSDLTAKLVAEQCSVTEAVARAILNELTDKSLFSRERVKRQYVYSLLDN</sequence>
<dbReference type="OrthoDB" id="9807853at2"/>
<evidence type="ECO:0000313" key="3">
    <source>
        <dbReference type="EMBL" id="ODA30833.1"/>
    </source>
</evidence>
<gene>
    <name evidence="3" type="ORF">A8L45_19145</name>
</gene>
<proteinExistence type="predicted"/>
<dbReference type="EMBL" id="LYBM01000046">
    <property type="protein sequence ID" value="ODA30833.1"/>
    <property type="molecule type" value="Genomic_DNA"/>
</dbReference>
<dbReference type="AlphaFoldDB" id="A0A1C3EC68"/>
<feature type="compositionally biased region" description="Polar residues" evidence="1">
    <location>
        <begin position="148"/>
        <end position="158"/>
    </location>
</feature>
<feature type="region of interest" description="Disordered" evidence="1">
    <location>
        <begin position="146"/>
        <end position="166"/>
    </location>
</feature>
<organism evidence="3 4">
    <name type="scientific">Veronia pacifica</name>
    <dbReference type="NCBI Taxonomy" id="1080227"/>
    <lineage>
        <taxon>Bacteria</taxon>
        <taxon>Pseudomonadati</taxon>
        <taxon>Pseudomonadota</taxon>
        <taxon>Gammaproteobacteria</taxon>
        <taxon>Vibrionales</taxon>
        <taxon>Vibrionaceae</taxon>
        <taxon>Veronia</taxon>
    </lineage>
</organism>
<dbReference type="InterPro" id="IPR036597">
    <property type="entry name" value="Fido-like_dom_sf"/>
</dbReference>
<dbReference type="Proteomes" id="UP000094936">
    <property type="component" value="Unassembled WGS sequence"/>
</dbReference>
<evidence type="ECO:0000313" key="4">
    <source>
        <dbReference type="Proteomes" id="UP000094936"/>
    </source>
</evidence>
<reference evidence="3 4" key="1">
    <citation type="submission" date="2016-05" db="EMBL/GenBank/DDBJ databases">
        <title>Genomic Taxonomy of the Vibrionaceae.</title>
        <authorList>
            <person name="Gomez-Gil B."/>
            <person name="Enciso-Ibarra J."/>
        </authorList>
    </citation>
    <scope>NUCLEOTIDE SEQUENCE [LARGE SCALE GENOMIC DNA]</scope>
    <source>
        <strain evidence="3 4">CAIM 1920</strain>
    </source>
</reference>
<dbReference type="STRING" id="1080227.A8L45_19145"/>
<evidence type="ECO:0000256" key="1">
    <source>
        <dbReference type="SAM" id="MobiDB-lite"/>
    </source>
</evidence>
<dbReference type="SUPFAM" id="SSF140931">
    <property type="entry name" value="Fic-like"/>
    <property type="match status" value="1"/>
</dbReference>
<evidence type="ECO:0000259" key="2">
    <source>
        <dbReference type="PROSITE" id="PS51459"/>
    </source>
</evidence>
<dbReference type="PROSITE" id="PS51459">
    <property type="entry name" value="FIDO"/>
    <property type="match status" value="1"/>
</dbReference>
<feature type="domain" description="Fido" evidence="2">
    <location>
        <begin position="1"/>
        <end position="113"/>
    </location>
</feature>